<keyword evidence="6 8" id="KW-1133">Transmembrane helix</keyword>
<dbReference type="AlphaFoldDB" id="T5A6I1"/>
<evidence type="ECO:0000256" key="2">
    <source>
        <dbReference type="ARBA" id="ARBA00004477"/>
    </source>
</evidence>
<name>T5A6I1_OPHSC</name>
<proteinExistence type="inferred from homology"/>
<dbReference type="InterPro" id="IPR050186">
    <property type="entry name" value="TPT_transporter"/>
</dbReference>
<keyword evidence="5 8" id="KW-0812">Transmembrane</keyword>
<evidence type="ECO:0000256" key="3">
    <source>
        <dbReference type="ARBA" id="ARBA00010425"/>
    </source>
</evidence>
<feature type="transmembrane region" description="Helical" evidence="8">
    <location>
        <begin position="144"/>
        <end position="162"/>
    </location>
</feature>
<feature type="transmembrane region" description="Helical" evidence="8">
    <location>
        <begin position="38"/>
        <end position="59"/>
    </location>
</feature>
<comment type="subcellular location">
    <subcellularLocation>
        <location evidence="2">Endoplasmic reticulum membrane</location>
        <topology evidence="2">Multi-pass membrane protein</topology>
    </subcellularLocation>
</comment>
<evidence type="ECO:0000256" key="5">
    <source>
        <dbReference type="ARBA" id="ARBA00022692"/>
    </source>
</evidence>
<feature type="transmembrane region" description="Helical" evidence="8">
    <location>
        <begin position="397"/>
        <end position="415"/>
    </location>
</feature>
<dbReference type="EMBL" id="KE655833">
    <property type="protein sequence ID" value="EQK98010.1"/>
    <property type="molecule type" value="Genomic_DNA"/>
</dbReference>
<feature type="transmembrane region" description="Helical" evidence="8">
    <location>
        <begin position="292"/>
        <end position="310"/>
    </location>
</feature>
<comment type="subunit">
    <text evidence="4">Homooligomer.</text>
</comment>
<protein>
    <submittedName>
        <fullName evidence="10">Triose-phosphate transporter</fullName>
    </submittedName>
</protein>
<evidence type="ECO:0000259" key="9">
    <source>
        <dbReference type="Pfam" id="PF03151"/>
    </source>
</evidence>
<feature type="transmembrane region" description="Helical" evidence="8">
    <location>
        <begin position="168"/>
        <end position="188"/>
    </location>
</feature>
<evidence type="ECO:0000313" key="11">
    <source>
        <dbReference type="Proteomes" id="UP000019374"/>
    </source>
</evidence>
<dbReference type="PANTHER" id="PTHR11132">
    <property type="entry name" value="SOLUTE CARRIER FAMILY 35"/>
    <property type="match status" value="1"/>
</dbReference>
<evidence type="ECO:0000256" key="8">
    <source>
        <dbReference type="SAM" id="Phobius"/>
    </source>
</evidence>
<dbReference type="OrthoDB" id="6418713at2759"/>
<evidence type="ECO:0000256" key="4">
    <source>
        <dbReference type="ARBA" id="ARBA00011182"/>
    </source>
</evidence>
<comment type="function">
    <text evidence="1">Involved in the import of GDP-mannose from the cytoplasm into the Golgi lumen.</text>
</comment>
<feature type="transmembrane region" description="Helical" evidence="8">
    <location>
        <begin position="349"/>
        <end position="367"/>
    </location>
</feature>
<evidence type="ECO:0000256" key="6">
    <source>
        <dbReference type="ARBA" id="ARBA00022989"/>
    </source>
</evidence>
<evidence type="ECO:0000256" key="1">
    <source>
        <dbReference type="ARBA" id="ARBA00003420"/>
    </source>
</evidence>
<feature type="transmembrane region" description="Helical" evidence="8">
    <location>
        <begin position="322"/>
        <end position="343"/>
    </location>
</feature>
<keyword evidence="7 8" id="KW-0472">Membrane</keyword>
<dbReference type="Proteomes" id="UP000019374">
    <property type="component" value="Unassembled WGS sequence"/>
</dbReference>
<feature type="transmembrane region" description="Helical" evidence="8">
    <location>
        <begin position="225"/>
        <end position="249"/>
    </location>
</feature>
<dbReference type="Pfam" id="PF03151">
    <property type="entry name" value="TPT"/>
    <property type="match status" value="1"/>
</dbReference>
<accession>T5A6I1</accession>
<gene>
    <name evidence="10" type="ORF">OCS_06276</name>
</gene>
<feature type="transmembrane region" description="Helical" evidence="8">
    <location>
        <begin position="200"/>
        <end position="219"/>
    </location>
</feature>
<evidence type="ECO:0000256" key="7">
    <source>
        <dbReference type="ARBA" id="ARBA00023136"/>
    </source>
</evidence>
<organism evidence="10 11">
    <name type="scientific">Ophiocordyceps sinensis (strain Co18 / CGMCC 3.14243)</name>
    <name type="common">Yarsagumba caterpillar fungus</name>
    <name type="synonym">Hirsutella sinensis</name>
    <dbReference type="NCBI Taxonomy" id="911162"/>
    <lineage>
        <taxon>Eukaryota</taxon>
        <taxon>Fungi</taxon>
        <taxon>Dikarya</taxon>
        <taxon>Ascomycota</taxon>
        <taxon>Pezizomycotina</taxon>
        <taxon>Sordariomycetes</taxon>
        <taxon>Hypocreomycetidae</taxon>
        <taxon>Hypocreales</taxon>
        <taxon>Ophiocordycipitaceae</taxon>
        <taxon>Ophiocordyceps</taxon>
    </lineage>
</organism>
<dbReference type="HOGENOM" id="CLU_022332_0_2_1"/>
<comment type="similarity">
    <text evidence="3">Belongs to the TPT transporter family. SLC35D subfamily.</text>
</comment>
<reference evidence="10 11" key="1">
    <citation type="journal article" date="2013" name="Chin. Sci. Bull.">
        <title>Genome survey uncovers the secrets of sex and lifestyle in caterpillar fungus.</title>
        <authorList>
            <person name="Hu X."/>
            <person name="Zhang Y."/>
            <person name="Xiao G."/>
            <person name="Zheng P."/>
            <person name="Xia Y."/>
            <person name="Zhang X."/>
            <person name="St Leger R.J."/>
            <person name="Liu X."/>
            <person name="Wang C."/>
        </authorList>
    </citation>
    <scope>NUCLEOTIDE SEQUENCE [LARGE SCALE GENOMIC DNA]</scope>
    <source>
        <strain evidence="11">Co18 / CGMCC 3.14243</strain>
        <tissue evidence="10">Fruit-body</tissue>
    </source>
</reference>
<evidence type="ECO:0000313" key="10">
    <source>
        <dbReference type="EMBL" id="EQK98010.1"/>
    </source>
</evidence>
<feature type="transmembrane region" description="Helical" evidence="8">
    <location>
        <begin position="261"/>
        <end position="280"/>
    </location>
</feature>
<feature type="domain" description="Sugar phosphate transporter" evidence="9">
    <location>
        <begin position="109"/>
        <end position="366"/>
    </location>
</feature>
<dbReference type="GO" id="GO:0005789">
    <property type="term" value="C:endoplasmic reticulum membrane"/>
    <property type="evidence" value="ECO:0007669"/>
    <property type="project" value="UniProtKB-SubCell"/>
</dbReference>
<dbReference type="eggNOG" id="KOG1441">
    <property type="taxonomic scope" value="Eukaryota"/>
</dbReference>
<sequence length="433" mass="47131">MSSRSPPSSPTALAMADEEAAMGKRPPMAKPSKSLHPALYIATWIFFSNTTILFNKWILDTAGFSKGSPLERRYERRTPANLDASRLQDTVRLLRATTASAANLFPAILLTCWHLLFSALATQILARTTSLLDSRHSITMTPRLYLCTIWPIGVFYSASLVFSNLVYLYLSVAFIQMLKSAAPVAVLFTSWAWGVADPDLAAFLNILVIVAGVALASFGEIQFSLIGFLYQIGGIAVEAVRIVMIQIMLSGEGLKMDPLVGLYYYAPVCAAMNFVVALFTEIPNFNPQDVTRVGFGLLFANALIAFMLNVASVSLIGKTSGLVMTLTGILKNILLIIVSVVIWRTEITFIQVIGYGIALVGLTYYSVGHDQLARSTHATLAWAPSAVSTSSSSARRFVLLGIFALSSLLVLLLTMRHHDTRVTYSPRTAVGTE</sequence>
<dbReference type="InterPro" id="IPR004853">
    <property type="entry name" value="Sugar_P_trans_dom"/>
</dbReference>
<feature type="transmembrane region" description="Helical" evidence="8">
    <location>
        <begin position="104"/>
        <end position="124"/>
    </location>
</feature>